<dbReference type="AlphaFoldDB" id="A0A4C1TGI9"/>
<accession>A0A4C1TGI9</accession>
<comment type="caution">
    <text evidence="1">The sequence shown here is derived from an EMBL/GenBank/DDBJ whole genome shotgun (WGS) entry which is preliminary data.</text>
</comment>
<dbReference type="Proteomes" id="UP000299102">
    <property type="component" value="Unassembled WGS sequence"/>
</dbReference>
<gene>
    <name evidence="1" type="ORF">EVAR_8183_1</name>
</gene>
<keyword evidence="2" id="KW-1185">Reference proteome</keyword>
<reference evidence="1 2" key="1">
    <citation type="journal article" date="2019" name="Commun. Biol.">
        <title>The bagworm genome reveals a unique fibroin gene that provides high tensile strength.</title>
        <authorList>
            <person name="Kono N."/>
            <person name="Nakamura H."/>
            <person name="Ohtoshi R."/>
            <person name="Tomita M."/>
            <person name="Numata K."/>
            <person name="Arakawa K."/>
        </authorList>
    </citation>
    <scope>NUCLEOTIDE SEQUENCE [LARGE SCALE GENOMIC DNA]</scope>
</reference>
<evidence type="ECO:0000313" key="1">
    <source>
        <dbReference type="EMBL" id="GBP13254.1"/>
    </source>
</evidence>
<organism evidence="1 2">
    <name type="scientific">Eumeta variegata</name>
    <name type="common">Bagworm moth</name>
    <name type="synonym">Eumeta japonica</name>
    <dbReference type="NCBI Taxonomy" id="151549"/>
    <lineage>
        <taxon>Eukaryota</taxon>
        <taxon>Metazoa</taxon>
        <taxon>Ecdysozoa</taxon>
        <taxon>Arthropoda</taxon>
        <taxon>Hexapoda</taxon>
        <taxon>Insecta</taxon>
        <taxon>Pterygota</taxon>
        <taxon>Neoptera</taxon>
        <taxon>Endopterygota</taxon>
        <taxon>Lepidoptera</taxon>
        <taxon>Glossata</taxon>
        <taxon>Ditrysia</taxon>
        <taxon>Tineoidea</taxon>
        <taxon>Psychidae</taxon>
        <taxon>Oiketicinae</taxon>
        <taxon>Eumeta</taxon>
    </lineage>
</organism>
<sequence>MQMTRGPSTQRTYRVVYRRTRTSIPDGARQVSLGIELIIYNKKRKRYQRVGPARVNAGVVKSGAIYADAPLTQQLCRLCDDTPRDYPHCPASGAAVHPQRYYLAATESHSALSRSRGTNYRRTH</sequence>
<dbReference type="EMBL" id="BGZK01000056">
    <property type="protein sequence ID" value="GBP13254.1"/>
    <property type="molecule type" value="Genomic_DNA"/>
</dbReference>
<name>A0A4C1TGI9_EUMVA</name>
<evidence type="ECO:0000313" key="2">
    <source>
        <dbReference type="Proteomes" id="UP000299102"/>
    </source>
</evidence>
<proteinExistence type="predicted"/>
<protein>
    <submittedName>
        <fullName evidence="1">Uncharacterized protein</fullName>
    </submittedName>
</protein>